<feature type="domain" description="Phage tail tape measure protein" evidence="3">
    <location>
        <begin position="125"/>
        <end position="308"/>
    </location>
</feature>
<evidence type="ECO:0000259" key="3">
    <source>
        <dbReference type="Pfam" id="PF10145"/>
    </source>
</evidence>
<evidence type="ECO:0000313" key="5">
    <source>
        <dbReference type="Proteomes" id="UP000046122"/>
    </source>
</evidence>
<dbReference type="PANTHER" id="PTHR37813">
    <property type="entry name" value="FELS-2 PROPHAGE PROTEIN"/>
    <property type="match status" value="1"/>
</dbReference>
<evidence type="ECO:0000256" key="1">
    <source>
        <dbReference type="ARBA" id="ARBA00022612"/>
    </source>
</evidence>
<gene>
    <name evidence="4" type="ORF">MPL3365_210100</name>
</gene>
<proteinExistence type="predicted"/>
<reference evidence="4 5" key="1">
    <citation type="submission" date="2014-08" db="EMBL/GenBank/DDBJ databases">
        <authorList>
            <person name="Moulin Lionel"/>
        </authorList>
    </citation>
    <scope>NUCLEOTIDE SEQUENCE [LARGE SCALE GENOMIC DNA]</scope>
</reference>
<name>A0A090G3M7_MESPL</name>
<sequence>MARMSAELIVSLLDRVSGPAAKARTSLTALQRAEREVYLARNNTRLTRQQLAEERLLDAQALERQNRLARWWAFGRTAGIATAAAGYVAIRTARDYAQLERTIGRIIINADKPATAIRPTIAVLQELADKSKMPFDNVVQGLETLIAAGRSLEDALAFLPTVARTAQASGAEMSDIALTADALSNSLGITADKMQEAFDILAFEGKAGKFELKDMAAELPAIAPAFAALGYKGTEGLKKLAAMLEIVRNQTGSSSEAATNFSNILQKAYGSQVATNFKKYGIDIRSELDKTRKAGGDVIQTLVDQTNKALKGDLSKLPLIFTDIQMQQGMRALLTQMPELKKHLDALAGASGTVAKDFAQITGDAEGNWQQLINNIQKTATALGDLSGRALNPALDKVNDRLSDMMAVDKGYEALRGSGRDPLSYAAEFKDRFNKQHPELGMFDRFTGASAEKAFRDALKQLGRGEIRNVFDALQAKILEDRQTREPNTGMPVSSTPVPTPRPKTWAEMTPAERQYQVYAQGRHAPAKGGQAYVPPSPGNPGIGPNVAGFDADEFERRLQSGGADAGSKIAEGGTQAGQNAAQTFTSGVAGAGSSFGKSAAAAFIAGVSGFLSSAKADLTRPIGSLGGRTTGQQVQSDTRGQAIDFGGPR</sequence>
<dbReference type="EMBL" id="CCNE01000014">
    <property type="protein sequence ID" value="CDX55867.1"/>
    <property type="molecule type" value="Genomic_DNA"/>
</dbReference>
<organism evidence="4 5">
    <name type="scientific">Mesorhizobium plurifarium</name>
    <dbReference type="NCBI Taxonomy" id="69974"/>
    <lineage>
        <taxon>Bacteria</taxon>
        <taxon>Pseudomonadati</taxon>
        <taxon>Pseudomonadota</taxon>
        <taxon>Alphaproteobacteria</taxon>
        <taxon>Hyphomicrobiales</taxon>
        <taxon>Phyllobacteriaceae</taxon>
        <taxon>Mesorhizobium</taxon>
    </lineage>
</organism>
<dbReference type="Pfam" id="PF10145">
    <property type="entry name" value="PhageMin_Tail"/>
    <property type="match status" value="1"/>
</dbReference>
<dbReference type="InterPro" id="IPR010090">
    <property type="entry name" value="Phage_tape_meas"/>
</dbReference>
<dbReference type="NCBIfam" id="TIGR01760">
    <property type="entry name" value="tape_meas_TP901"/>
    <property type="match status" value="1"/>
</dbReference>
<feature type="region of interest" description="Disordered" evidence="2">
    <location>
        <begin position="622"/>
        <end position="650"/>
    </location>
</feature>
<accession>A0A090G3M7</accession>
<keyword evidence="1" id="KW-1188">Viral release from host cell</keyword>
<protein>
    <submittedName>
        <fullName evidence="4">Putative Phage tail tape measure protein</fullName>
    </submittedName>
</protein>
<evidence type="ECO:0000313" key="4">
    <source>
        <dbReference type="EMBL" id="CDX55867.1"/>
    </source>
</evidence>
<feature type="compositionally biased region" description="Polar residues" evidence="2">
    <location>
        <begin position="631"/>
        <end position="640"/>
    </location>
</feature>
<evidence type="ECO:0000256" key="2">
    <source>
        <dbReference type="SAM" id="MobiDB-lite"/>
    </source>
</evidence>
<dbReference type="Proteomes" id="UP000046122">
    <property type="component" value="Unassembled WGS sequence"/>
</dbReference>
<dbReference type="PANTHER" id="PTHR37813:SF1">
    <property type="entry name" value="FELS-2 PROPHAGE PROTEIN"/>
    <property type="match status" value="1"/>
</dbReference>
<dbReference type="AlphaFoldDB" id="A0A090G3M7"/>